<feature type="domain" description="SAF" evidence="5">
    <location>
        <begin position="179"/>
        <end position="241"/>
    </location>
</feature>
<keyword evidence="6" id="KW-0969">Cilium</keyword>
<evidence type="ECO:0000313" key="7">
    <source>
        <dbReference type="Proteomes" id="UP000765160"/>
    </source>
</evidence>
<dbReference type="Gene3D" id="3.90.1210.10">
    <property type="entry name" value="Antifreeze-like/N-acetylneuraminic acid synthase C-terminal domain"/>
    <property type="match status" value="1"/>
</dbReference>
<dbReference type="PANTHER" id="PTHR36307">
    <property type="entry name" value="FLAGELLA BASAL BODY P-RING FORMATION PROTEIN FLGA"/>
    <property type="match status" value="1"/>
</dbReference>
<dbReference type="Proteomes" id="UP000765160">
    <property type="component" value="Unassembled WGS sequence"/>
</dbReference>
<feature type="signal peptide" evidence="4">
    <location>
        <begin position="1"/>
        <end position="17"/>
    </location>
</feature>
<dbReference type="EMBL" id="JAAVTX010000001">
    <property type="protein sequence ID" value="NKE43280.1"/>
    <property type="molecule type" value="Genomic_DNA"/>
</dbReference>
<dbReference type="InterPro" id="IPR017585">
    <property type="entry name" value="SAF_FlgA"/>
</dbReference>
<evidence type="ECO:0000259" key="5">
    <source>
        <dbReference type="SMART" id="SM00858"/>
    </source>
</evidence>
<dbReference type="Pfam" id="PF13144">
    <property type="entry name" value="ChapFlgA"/>
    <property type="match status" value="1"/>
</dbReference>
<comment type="subcellular location">
    <subcellularLocation>
        <location evidence="1">Periplasm</location>
    </subcellularLocation>
</comment>
<evidence type="ECO:0000256" key="3">
    <source>
        <dbReference type="ARBA" id="ARBA00022764"/>
    </source>
</evidence>
<sequence length="325" mass="34633">MRRAILAFAMLGWPAVAQVPAPRAWAPVDGAVVTLGDLFENAGPRADTPLGPSPAPGRRFVVEAPQLAMIARDYGLAWQPLGGEDRVVVERPGRAMAVDAVLEPLKAELVLLGADPAQEVDMPGFTAPMLPALAPDARVAIDAARWDAATRRFSATLVIVAEGMPTLRQRVAGRMVEMRDVVVATRALRRGDVLEEADVVERRLPLDRVQAASAGAAEEVLGQRLRRNVTEGQALRDADVAAVPLVARDSMVLLVHEGSGFTLTAQARALEDGFRGRGISVLNLASGIAVRAEVLDARRVRAIGPDTAPRTTSLAARAARRESLR</sequence>
<evidence type="ECO:0000256" key="1">
    <source>
        <dbReference type="ARBA" id="ARBA00004418"/>
    </source>
</evidence>
<reference evidence="6 7" key="1">
    <citation type="submission" date="2020-03" db="EMBL/GenBank/DDBJ databases">
        <title>Roseomonas selenitidurans sp. nov. isolated from soil.</title>
        <authorList>
            <person name="Liu H."/>
        </authorList>
    </citation>
    <scope>NUCLEOTIDE SEQUENCE [LARGE SCALE GENOMIC DNA]</scope>
    <source>
        <strain evidence="6 7">JCM 15073</strain>
    </source>
</reference>
<keyword evidence="6" id="KW-0966">Cell projection</keyword>
<dbReference type="RefSeq" id="WP_168046164.1">
    <property type="nucleotide sequence ID" value="NZ_JAATJR010000001.1"/>
</dbReference>
<evidence type="ECO:0000313" key="6">
    <source>
        <dbReference type="EMBL" id="NKE43280.1"/>
    </source>
</evidence>
<gene>
    <name evidence="6" type="primary">flgA</name>
    <name evidence="6" type="ORF">HB662_00720</name>
</gene>
<dbReference type="CDD" id="cd11614">
    <property type="entry name" value="SAF_CpaB_FlgA_like"/>
    <property type="match status" value="1"/>
</dbReference>
<organism evidence="6 7">
    <name type="scientific">Falsiroseomonas frigidaquae</name>
    <dbReference type="NCBI Taxonomy" id="487318"/>
    <lineage>
        <taxon>Bacteria</taxon>
        <taxon>Pseudomonadati</taxon>
        <taxon>Pseudomonadota</taxon>
        <taxon>Alphaproteobacteria</taxon>
        <taxon>Acetobacterales</taxon>
        <taxon>Roseomonadaceae</taxon>
        <taxon>Falsiroseomonas</taxon>
    </lineage>
</organism>
<feature type="chain" id="PRO_5046718029" evidence="4">
    <location>
        <begin position="18"/>
        <end position="325"/>
    </location>
</feature>
<dbReference type="SMART" id="SM00858">
    <property type="entry name" value="SAF"/>
    <property type="match status" value="1"/>
</dbReference>
<protein>
    <submittedName>
        <fullName evidence="6">Flagellar basal body P-ring formation protein FlgA</fullName>
    </submittedName>
</protein>
<dbReference type="InterPro" id="IPR013974">
    <property type="entry name" value="SAF"/>
</dbReference>
<comment type="caution">
    <text evidence="6">The sequence shown here is derived from an EMBL/GenBank/DDBJ whole genome shotgun (WGS) entry which is preliminary data.</text>
</comment>
<name>A0ABX1EVS4_9PROT</name>
<keyword evidence="2 4" id="KW-0732">Signal</keyword>
<dbReference type="NCBIfam" id="TIGR03170">
    <property type="entry name" value="flgA_cterm"/>
    <property type="match status" value="1"/>
</dbReference>
<keyword evidence="6" id="KW-0282">Flagellum</keyword>
<keyword evidence="3" id="KW-0574">Periplasm</keyword>
<evidence type="ECO:0000256" key="4">
    <source>
        <dbReference type="SAM" id="SignalP"/>
    </source>
</evidence>
<proteinExistence type="predicted"/>
<dbReference type="InterPro" id="IPR039246">
    <property type="entry name" value="Flagellar_FlgA"/>
</dbReference>
<accession>A0ABX1EVS4</accession>
<keyword evidence="7" id="KW-1185">Reference proteome</keyword>
<evidence type="ECO:0000256" key="2">
    <source>
        <dbReference type="ARBA" id="ARBA00022729"/>
    </source>
</evidence>
<dbReference type="Gene3D" id="2.30.30.760">
    <property type="match status" value="1"/>
</dbReference>
<dbReference type="PANTHER" id="PTHR36307:SF1">
    <property type="entry name" value="FLAGELLA BASAL BODY P-RING FORMATION PROTEIN FLGA"/>
    <property type="match status" value="1"/>
</dbReference>